<dbReference type="InterPro" id="IPR051235">
    <property type="entry name" value="CEP152/SHC-Transforming"/>
</dbReference>
<feature type="compositionally biased region" description="Pro residues" evidence="2">
    <location>
        <begin position="1676"/>
        <end position="1685"/>
    </location>
</feature>
<dbReference type="PANTHER" id="PTHR10337:SF6">
    <property type="entry name" value="CENTROSOMAL PROTEIN OF 152 KDA"/>
    <property type="match status" value="1"/>
</dbReference>
<dbReference type="GO" id="GO:0007099">
    <property type="term" value="P:centriole replication"/>
    <property type="evidence" value="ECO:0007669"/>
    <property type="project" value="TreeGrafter"/>
</dbReference>
<sequence>MTCALASGMASIPMPSWDDPSKVPETLEIMESIEEVKDIENMLVQLRELLTNAFDDLLDEDDNTSLSSELSHDSGAHSEEKGRHTNGHWKPPVTWDDINHHGGAYPTSTPMTHNPPPLTTPGPGLTHQLKQVYDMLAHNGGPQQPGDYDDQQWEHVNGGQVNGWDGHNDHGNQVNSGHPDDWDGQDDQEDHVNGGQPDDWDGQDDHQDYDGSHEDLQERGQGEGGNEPPDNGGYLQHPNGLHQDGYLHHIPNGYHPAYHGTHHPHPHQQDYPRLYHHTEGYYIPNYGPNPQPYNSGPYSPERRASGSGPPNGLVGSGEHPRRGSLPVYGLDQPGHMNRHDKTSPQELIDGYKVQFMGRKVPETMTEHEEKHDNIQQAFMEQGGSTEHRQHAQLQILYKARGRQLDQLQQDYAVLKEDTAREMRVLKHQLALAQGERDGMSESLQQVNQLLQDAQEENTALKGRIAAMEKELDTVKQAKEETIHKLQMAEATMENMTQHVTELGNSESLTRAREQHEAVVSSIQQKHQQETLNLKARLDEQQEELQQKHDEISSLRQQLSVHMKASENAHIERADTINRLTRSLEESQRQVQDLLAAGSSQELGHLKAQLQQMSAAKTMTDDMYTALKGEMSELKEQLTMYESAASCGVFVNGAENTHSESFAQLGVKKTLDWKTPKQVPSKVTAGGDTYSPENTIATLKAELQKCLSNNKNKREQVTSLQAELGTLRANLESARTGLKKVESESDKKDNRIHELESELAELKLDPSGISGVEKRLRREVERYQRELEDKEQELEETKHRLEEVASNEERLGEINSELNHQMALMVQEFDEDKKTALEKCQEACLQHHEVAKAKLREELMCQQNEDRTKLLEQHDSEIKQLKAELVQCQKELDEVKELYVNICEEKETLEEKLRQDWETKLEEEISKVRSECDQEKDEALDKQQKELTSKSQEKLNKEMWRQEQEEELKRRVQAQVAMAKVAWFDEQRESKEAAVASAVKQVEKQWQLKFEEKIENEVERKMYAAKSKLESDRRLSFENELLERLKLEKKKWEEQTEVQISSAVEKARLKWEQQHRPQDVDTLKAQWMQGQQELIEQEVAKALKEAKDNWEHAQRSEIETALMKAKLQAETELREAVDKVKVTHKQEVESLKLELENLEKESHSAKSSWLAEKQKVLTQKEAEQQRALHELEEQQAAQIKEMQEVQLGILQSNLRNAKEQYDREKTALQKQYEEQIDHLKKRVKNLQSEHAKADSDALQELQQQFCKEKEVLESTWQKRLEDANRSHGHQMETLKTKLQEETESILAEARKEWTLQYEQEMKKACQEVAENQKQLWENERSKLMQKIKDLEEQLQTTHANWESELETLRADMERTQYGKVPLDGSGSKSSPERKYEQQLASLQARLSAKEEELQQSEQFYSARLQNAQADLQEECDKAIERLEQEKHRLAEQIDDLKSKLEKLDSRKRELQTVLQQSEEEHRQSVNSYKDKNNELNEKVRQLEEQLKSAKSQQENSLDNLRQHLEEKHMAAVEDFRWKLFESNRDNQAAIERINREHEREIRDLKQKVENQRKEVVCTPVQTDGGLVDAKLLDQLKAHYLETVTKIREDVLRHVNETNSRAAKRVKAEVAKERQATAARVKTFCIRGLEKLLSNMDSAKKSKIISAMKELLQQFSPNPTPSSTPKPNPRETPSRNSTEYHGDPMQPTKEHPSLSSQRTLTPGYRNNTAPDVPRLNPEQDQVRGKTSHYVVDLSVKGTVSPGPHGLTQEEPTTPSRESAFHQIGGAGGPHTQQDIFNSDQHGALEFLNRMENQYPSDHSTPAPARVDGRNSKADDRQTSTGNRRVITGNQRNSSRYNNYSSNGEMDIHIGESDGGLSKLPQQPRTYNPSPEKLDSEQDSRCSSPAENFITVRSGRGFQRASCLENGYSNGDNQKPKPSQLQPVRDIPEGRSAGSAMLKPIAMVTRHTQMPSPAPKKLSLKS</sequence>
<dbReference type="InParanoid" id="A0A1S3H8W8"/>
<proteinExistence type="predicted"/>
<feature type="coiled-coil region" evidence="1">
    <location>
        <begin position="1140"/>
        <end position="1255"/>
    </location>
</feature>
<organism evidence="4 5">
    <name type="scientific">Lingula anatina</name>
    <name type="common">Brachiopod</name>
    <name type="synonym">Lingula unguis</name>
    <dbReference type="NCBI Taxonomy" id="7574"/>
    <lineage>
        <taxon>Eukaryota</taxon>
        <taxon>Metazoa</taxon>
        <taxon>Spiralia</taxon>
        <taxon>Lophotrochozoa</taxon>
        <taxon>Brachiopoda</taxon>
        <taxon>Linguliformea</taxon>
        <taxon>Lingulata</taxon>
        <taxon>Lingulida</taxon>
        <taxon>Linguloidea</taxon>
        <taxon>Lingulidae</taxon>
        <taxon>Lingula</taxon>
    </lineage>
</organism>
<evidence type="ECO:0000259" key="3">
    <source>
        <dbReference type="Pfam" id="PF25770"/>
    </source>
</evidence>
<feature type="compositionally biased region" description="Polar residues" evidence="2">
    <location>
        <begin position="1924"/>
        <end position="1939"/>
    </location>
</feature>
<feature type="coiled-coil region" evidence="1">
    <location>
        <begin position="415"/>
        <end position="484"/>
    </location>
</feature>
<feature type="compositionally biased region" description="Basic and acidic residues" evidence="2">
    <location>
        <begin position="70"/>
        <end position="83"/>
    </location>
</feature>
<dbReference type="KEGG" id="lak:106153175"/>
<gene>
    <name evidence="5" type="primary">LOC106153175</name>
</gene>
<evidence type="ECO:0000256" key="2">
    <source>
        <dbReference type="SAM" id="MobiDB-lite"/>
    </source>
</evidence>
<dbReference type="Gene3D" id="1.10.287.1490">
    <property type="match status" value="1"/>
</dbReference>
<keyword evidence="4" id="KW-1185">Reference proteome</keyword>
<protein>
    <submittedName>
        <fullName evidence="5">Centrosomal protein of 152 kDa</fullName>
    </submittedName>
</protein>
<feature type="compositionally biased region" description="Basic and acidic residues" evidence="2">
    <location>
        <begin position="203"/>
        <end position="221"/>
    </location>
</feature>
<feature type="region of interest" description="Disordered" evidence="2">
    <location>
        <begin position="1470"/>
        <end position="1493"/>
    </location>
</feature>
<reference evidence="5" key="1">
    <citation type="submission" date="2025-08" db="UniProtKB">
        <authorList>
            <consortium name="RefSeq"/>
        </authorList>
    </citation>
    <scope>IDENTIFICATION</scope>
    <source>
        <tissue evidence="5">Gonads</tissue>
    </source>
</reference>
<feature type="region of interest" description="Disordered" evidence="2">
    <location>
        <begin position="1920"/>
        <end position="1979"/>
    </location>
</feature>
<dbReference type="RefSeq" id="XP_013382458.1">
    <property type="nucleotide sequence ID" value="XM_013527004.1"/>
</dbReference>
<feature type="coiled-coil region" evidence="1">
    <location>
        <begin position="695"/>
        <end position="810"/>
    </location>
</feature>
<feature type="compositionally biased region" description="Basic and acidic residues" evidence="2">
    <location>
        <begin position="1686"/>
        <end position="1710"/>
    </location>
</feature>
<feature type="compositionally biased region" description="Polar residues" evidence="2">
    <location>
        <begin position="1711"/>
        <end position="1727"/>
    </location>
</feature>
<feature type="region of interest" description="Disordered" evidence="2">
    <location>
        <begin position="1811"/>
        <end position="1904"/>
    </location>
</feature>
<dbReference type="PANTHER" id="PTHR10337">
    <property type="entry name" value="SHC TRANSFORMING PROTEIN"/>
    <property type="match status" value="1"/>
</dbReference>
<dbReference type="InterPro" id="IPR057659">
    <property type="entry name" value="CEP152_CC"/>
</dbReference>
<dbReference type="Pfam" id="PF25770">
    <property type="entry name" value="CC_CEP63-bind_CEP152"/>
    <property type="match status" value="1"/>
</dbReference>
<feature type="compositionally biased region" description="Basic and acidic residues" evidence="2">
    <location>
        <begin position="1824"/>
        <end position="1835"/>
    </location>
</feature>
<feature type="coiled-coil region" evidence="1">
    <location>
        <begin position="844"/>
        <end position="937"/>
    </location>
</feature>
<feature type="region of interest" description="Disordered" evidence="2">
    <location>
        <begin position="63"/>
        <end position="343"/>
    </location>
</feature>
<feature type="coiled-coil region" evidence="1">
    <location>
        <begin position="523"/>
        <end position="596"/>
    </location>
</feature>
<evidence type="ECO:0000313" key="4">
    <source>
        <dbReference type="Proteomes" id="UP000085678"/>
    </source>
</evidence>
<name>A0A1S3H8W8_LINAN</name>
<feature type="domain" description="CEP152 CEP63 binding coiled coil" evidence="3">
    <location>
        <begin position="1591"/>
        <end position="1640"/>
    </location>
</feature>
<dbReference type="OrthoDB" id="10064205at2759"/>
<dbReference type="GO" id="GO:0005813">
    <property type="term" value="C:centrosome"/>
    <property type="evidence" value="ECO:0007669"/>
    <property type="project" value="TreeGrafter"/>
</dbReference>
<dbReference type="GeneID" id="106153175"/>
<keyword evidence="1" id="KW-0175">Coiled coil</keyword>
<dbReference type="STRING" id="7574.A0A1S3H8W8"/>
<feature type="compositionally biased region" description="Basic and acidic residues" evidence="2">
    <location>
        <begin position="1477"/>
        <end position="1493"/>
    </location>
</feature>
<feature type="compositionally biased region" description="Polar residues" evidence="2">
    <location>
        <begin position="1836"/>
        <end position="1848"/>
    </location>
</feature>
<dbReference type="Proteomes" id="UP000085678">
    <property type="component" value="Unplaced"/>
</dbReference>
<evidence type="ECO:0000256" key="1">
    <source>
        <dbReference type="SAM" id="Coils"/>
    </source>
</evidence>
<feature type="region of interest" description="Disordered" evidence="2">
    <location>
        <begin position="1672"/>
        <end position="1794"/>
    </location>
</feature>
<accession>A0A1S3H8W8</accession>
<evidence type="ECO:0000313" key="5">
    <source>
        <dbReference type="RefSeq" id="XP_013382458.1"/>
    </source>
</evidence>
<feature type="compositionally biased region" description="Polar residues" evidence="2">
    <location>
        <begin position="1877"/>
        <end position="1886"/>
    </location>
</feature>
<feature type="region of interest" description="Disordered" evidence="2">
    <location>
        <begin position="1377"/>
        <end position="1396"/>
    </location>
</feature>
<feature type="compositionally biased region" description="Low complexity" evidence="2">
    <location>
        <begin position="1849"/>
        <end position="1860"/>
    </location>
</feature>